<dbReference type="EMBL" id="GG749414">
    <property type="protein sequence ID" value="EGE79348.2"/>
    <property type="molecule type" value="Genomic_DNA"/>
</dbReference>
<accession>F2T7Y5</accession>
<gene>
    <name evidence="1" type="ORF">BDDG_02287</name>
</gene>
<name>F2T7Y5_AJEDA</name>
<proteinExistence type="predicted"/>
<dbReference type="AlphaFoldDB" id="F2T7Y5"/>
<dbReference type="Proteomes" id="UP000007802">
    <property type="component" value="Unassembled WGS sequence"/>
</dbReference>
<protein>
    <submittedName>
        <fullName evidence="1">Uncharacterized protein</fullName>
    </submittedName>
</protein>
<organism evidence="1">
    <name type="scientific">Ajellomyces dermatitidis (strain ATCC 18188 / CBS 674.68)</name>
    <name type="common">Blastomyces dermatitidis</name>
    <dbReference type="NCBI Taxonomy" id="653446"/>
    <lineage>
        <taxon>Eukaryota</taxon>
        <taxon>Fungi</taxon>
        <taxon>Dikarya</taxon>
        <taxon>Ascomycota</taxon>
        <taxon>Pezizomycotina</taxon>
        <taxon>Eurotiomycetes</taxon>
        <taxon>Eurotiomycetidae</taxon>
        <taxon>Onygenales</taxon>
        <taxon>Ajellomycetaceae</taxon>
        <taxon>Blastomyces</taxon>
    </lineage>
</organism>
<dbReference type="HOGENOM" id="CLU_083647_1_0_1"/>
<reference evidence="1" key="1">
    <citation type="submission" date="2010-03" db="EMBL/GenBank/DDBJ databases">
        <title>Annotation of Blastomyces dermatitidis strain ATCC 18188.</title>
        <authorList>
            <consortium name="The Broad Institute Genome Sequencing Platform"/>
            <consortium name="Broad Institute Genome Sequencing Center for Infectious Disease."/>
            <person name="Cuomo C."/>
            <person name="Klein B."/>
            <person name="Sullivan T."/>
            <person name="Heitman J."/>
            <person name="Young S."/>
            <person name="Zeng Q."/>
            <person name="Gargeya S."/>
            <person name="Alvarado L."/>
            <person name="Berlin A.M."/>
            <person name="Chapman S.B."/>
            <person name="Chen Z."/>
            <person name="Freedman E."/>
            <person name="Gellesch M."/>
            <person name="Goldberg J."/>
            <person name="Griggs A."/>
            <person name="Gujja S."/>
            <person name="Heilman E."/>
            <person name="Heiman D."/>
            <person name="Howarth C."/>
            <person name="Mehta T."/>
            <person name="Neiman D."/>
            <person name="Pearson M."/>
            <person name="Roberts A."/>
            <person name="Saif S."/>
            <person name="Shea T."/>
            <person name="Shenoy N."/>
            <person name="Sisk P."/>
            <person name="Stolte C."/>
            <person name="Sykes S."/>
            <person name="White J."/>
            <person name="Yandava C."/>
            <person name="Haas B."/>
            <person name="Nusbaum C."/>
            <person name="Birren B."/>
        </authorList>
    </citation>
    <scope>NUCLEOTIDE SEQUENCE [LARGE SCALE GENOMIC DNA]</scope>
    <source>
        <strain evidence="1">ATCC 18188</strain>
    </source>
</reference>
<sequence>MIIKKARLKTAVSMSRGSTALIATSSSASLAAIAVLLISASAFSLFSALFTAVATPPPSSVNTVMYDPVWSFEEELRESLISETVTLRSSICSFSPAAHSSPAQNAAELSLQSLMISSSSLCEKASVQSLTDITTCLHCIKQLKKKRILYIEAYSETALSQSIAYRASNRKCEKQNELISILMLKDAVLVSDSDIQSDHQSVNEMQY</sequence>
<evidence type="ECO:0000313" key="1">
    <source>
        <dbReference type="EMBL" id="EGE79348.2"/>
    </source>
</evidence>